<geneLocation type="plasmid" evidence="2 3">
    <name>pQBR103</name>
</geneLocation>
<organism evidence="2 3">
    <name type="scientific">Pseudomonas fluorescens (strain SBW25)</name>
    <dbReference type="NCBI Taxonomy" id="216595"/>
    <lineage>
        <taxon>Bacteria</taxon>
        <taxon>Pseudomonadati</taxon>
        <taxon>Pseudomonadota</taxon>
        <taxon>Gammaproteobacteria</taxon>
        <taxon>Pseudomonadales</taxon>
        <taxon>Pseudomonadaceae</taxon>
        <taxon>Pseudomonas</taxon>
    </lineage>
</organism>
<protein>
    <submittedName>
        <fullName evidence="2">Uncharacterized protein</fullName>
    </submittedName>
</protein>
<dbReference type="EMBL" id="AM235768">
    <property type="protein sequence ID" value="CAM96319.1"/>
    <property type="molecule type" value="Genomic_DNA"/>
</dbReference>
<keyword evidence="2" id="KW-0614">Plasmid</keyword>
<sequence>MDLANWTVALICRLTMKSGGRALRFWTTAEEKVIKELYGDTPMAELTSILNRKVGSIHAKARTLGIKRSDSFRNGQHGGRFKSGSKSGESTRFKKGRNLHANKLAKVSAKTPE</sequence>
<name>A4V708_PSEFS</name>
<proteinExistence type="predicted"/>
<evidence type="ECO:0000313" key="2">
    <source>
        <dbReference type="EMBL" id="CAM96319.1"/>
    </source>
</evidence>
<evidence type="ECO:0000313" key="3">
    <source>
        <dbReference type="Proteomes" id="UP000002332"/>
    </source>
</evidence>
<gene>
    <name evidence="2" type="ordered locus">pQBR0287</name>
</gene>
<evidence type="ECO:0000256" key="1">
    <source>
        <dbReference type="SAM" id="MobiDB-lite"/>
    </source>
</evidence>
<dbReference type="AlphaFoldDB" id="A4V708"/>
<dbReference type="Proteomes" id="UP000002332">
    <property type="component" value="Plasmid pQBR103"/>
</dbReference>
<reference evidence="2 3" key="1">
    <citation type="journal article" date="2007" name="ISME J.">
        <title>Sequence-based analysis of pQBR103; a representative of a unique, transfer-proficient mega plasmid resident in the microbial community of sugar beet.</title>
        <authorList>
            <person name="Tett A."/>
            <person name="Spiers A.J."/>
            <person name="Crossman L.C."/>
            <person name="Ager D."/>
            <person name="Ciric L."/>
            <person name="Dow J.M."/>
            <person name="Fry J.C."/>
            <person name="Harris D."/>
            <person name="Lilley A."/>
            <person name="Oliver A."/>
            <person name="Parkhill J."/>
            <person name="Quail M.A."/>
            <person name="Rainey P.B."/>
            <person name="Saunders N.J."/>
            <person name="Seeger K."/>
            <person name="Snyder L.A.S."/>
            <person name="Squares R."/>
            <person name="Thomas C.M."/>
            <person name="Turner S.L."/>
            <person name="Zhang X.-X."/>
            <person name="Field D."/>
            <person name="Bailey M.J."/>
        </authorList>
    </citation>
    <scope>NUCLEOTIDE SEQUENCE [LARGE SCALE GENOMIC DNA]</scope>
    <source>
        <strain evidence="2 3">SBW25</strain>
    </source>
</reference>
<accession>A4V708</accession>
<feature type="region of interest" description="Disordered" evidence="1">
    <location>
        <begin position="68"/>
        <end position="113"/>
    </location>
</feature>